<feature type="compositionally biased region" description="Basic and acidic residues" evidence="7">
    <location>
        <begin position="147"/>
        <end position="160"/>
    </location>
</feature>
<evidence type="ECO:0000256" key="5">
    <source>
        <dbReference type="ARBA" id="ARBA00023157"/>
    </source>
</evidence>
<evidence type="ECO:0000256" key="1">
    <source>
        <dbReference type="ARBA" id="ARBA00004613"/>
    </source>
</evidence>
<dbReference type="InterPro" id="IPR051748">
    <property type="entry name" value="TNF_Ligand_Superfamily"/>
</dbReference>
<evidence type="ECO:0000313" key="10">
    <source>
        <dbReference type="EMBL" id="CAH1245634.1"/>
    </source>
</evidence>
<keyword evidence="5" id="KW-1015">Disulfide bond</keyword>
<dbReference type="GO" id="GO:0006955">
    <property type="term" value="P:immune response"/>
    <property type="evidence" value="ECO:0007669"/>
    <property type="project" value="InterPro"/>
</dbReference>
<dbReference type="InterPro" id="IPR008983">
    <property type="entry name" value="Tumour_necrosis_fac-like_dom"/>
</dbReference>
<feature type="compositionally biased region" description="Low complexity" evidence="7">
    <location>
        <begin position="205"/>
        <end position="234"/>
    </location>
</feature>
<evidence type="ECO:0000256" key="8">
    <source>
        <dbReference type="SAM" id="Phobius"/>
    </source>
</evidence>
<dbReference type="GO" id="GO:0005615">
    <property type="term" value="C:extracellular space"/>
    <property type="evidence" value="ECO:0007669"/>
    <property type="project" value="UniProtKB-KW"/>
</dbReference>
<keyword evidence="8" id="KW-0812">Transmembrane</keyword>
<dbReference type="Gene3D" id="2.60.120.40">
    <property type="match status" value="1"/>
</dbReference>
<dbReference type="Pfam" id="PF00229">
    <property type="entry name" value="TNF"/>
    <property type="match status" value="1"/>
</dbReference>
<dbReference type="PANTHER" id="PTHR15151:SF13">
    <property type="entry name" value="ECTODYSPLASIN-A"/>
    <property type="match status" value="1"/>
</dbReference>
<evidence type="ECO:0000256" key="7">
    <source>
        <dbReference type="SAM" id="MobiDB-lite"/>
    </source>
</evidence>
<keyword evidence="8" id="KW-1133">Transmembrane helix</keyword>
<keyword evidence="3" id="KW-0202">Cytokine</keyword>
<dbReference type="InterPro" id="IPR006052">
    <property type="entry name" value="TNF_dom"/>
</dbReference>
<keyword evidence="11" id="KW-1185">Reference proteome</keyword>
<evidence type="ECO:0000256" key="6">
    <source>
        <dbReference type="ARBA" id="ARBA00023180"/>
    </source>
</evidence>
<reference evidence="10" key="1">
    <citation type="submission" date="2022-01" db="EMBL/GenBank/DDBJ databases">
        <authorList>
            <person name="Braso-Vives M."/>
        </authorList>
    </citation>
    <scope>NUCLEOTIDE SEQUENCE</scope>
</reference>
<keyword evidence="4" id="KW-0964">Secreted</keyword>
<dbReference type="SMART" id="SM00207">
    <property type="entry name" value="TNF"/>
    <property type="match status" value="1"/>
</dbReference>
<comment type="subcellular location">
    <subcellularLocation>
        <location evidence="1">Secreted</location>
    </subcellularLocation>
</comment>
<evidence type="ECO:0000256" key="3">
    <source>
        <dbReference type="ARBA" id="ARBA00022514"/>
    </source>
</evidence>
<dbReference type="InterPro" id="IPR008160">
    <property type="entry name" value="Collagen"/>
</dbReference>
<keyword evidence="6" id="KW-0325">Glycoprotein</keyword>
<accession>A0A8J9Z1U6</accession>
<proteinExistence type="inferred from homology"/>
<organism evidence="10 11">
    <name type="scientific">Branchiostoma lanceolatum</name>
    <name type="common">Common lancelet</name>
    <name type="synonym">Amphioxus lanceolatum</name>
    <dbReference type="NCBI Taxonomy" id="7740"/>
    <lineage>
        <taxon>Eukaryota</taxon>
        <taxon>Metazoa</taxon>
        <taxon>Chordata</taxon>
        <taxon>Cephalochordata</taxon>
        <taxon>Leptocardii</taxon>
        <taxon>Amphioxiformes</taxon>
        <taxon>Branchiostomatidae</taxon>
        <taxon>Branchiostoma</taxon>
    </lineage>
</organism>
<dbReference type="Proteomes" id="UP000838412">
    <property type="component" value="Chromosome 14"/>
</dbReference>
<evidence type="ECO:0000259" key="9">
    <source>
        <dbReference type="SMART" id="SM00207"/>
    </source>
</evidence>
<dbReference type="Pfam" id="PF01391">
    <property type="entry name" value="Collagen"/>
    <property type="match status" value="1"/>
</dbReference>
<gene>
    <name evidence="10" type="primary">EDA</name>
    <name evidence="10" type="ORF">BLAG_LOCUS7895</name>
</gene>
<evidence type="ECO:0000256" key="4">
    <source>
        <dbReference type="ARBA" id="ARBA00022525"/>
    </source>
</evidence>
<feature type="region of interest" description="Disordered" evidence="7">
    <location>
        <begin position="119"/>
        <end position="244"/>
    </location>
</feature>
<protein>
    <submittedName>
        <fullName evidence="10">EDA protein</fullName>
    </submittedName>
</protein>
<feature type="compositionally biased region" description="Basic residues" evidence="7">
    <location>
        <begin position="161"/>
        <end position="170"/>
    </location>
</feature>
<comment type="similarity">
    <text evidence="2">Belongs to the tumor necrosis factor family.</text>
</comment>
<evidence type="ECO:0000256" key="2">
    <source>
        <dbReference type="ARBA" id="ARBA00008670"/>
    </source>
</evidence>
<dbReference type="OrthoDB" id="6159739at2759"/>
<dbReference type="SUPFAM" id="SSF49842">
    <property type="entry name" value="TNF-like"/>
    <property type="match status" value="1"/>
</dbReference>
<dbReference type="GO" id="GO:0016020">
    <property type="term" value="C:membrane"/>
    <property type="evidence" value="ECO:0007669"/>
    <property type="project" value="InterPro"/>
</dbReference>
<name>A0A8J9Z1U6_BRALA</name>
<dbReference type="GO" id="GO:0005125">
    <property type="term" value="F:cytokine activity"/>
    <property type="evidence" value="ECO:0007669"/>
    <property type="project" value="UniProtKB-KW"/>
</dbReference>
<dbReference type="GO" id="GO:0005164">
    <property type="term" value="F:tumor necrosis factor receptor binding"/>
    <property type="evidence" value="ECO:0007669"/>
    <property type="project" value="InterPro"/>
</dbReference>
<feature type="compositionally biased region" description="Acidic residues" evidence="7">
    <location>
        <begin position="123"/>
        <end position="139"/>
    </location>
</feature>
<dbReference type="AlphaFoldDB" id="A0A8J9Z1U6"/>
<sequence>MTVAQVVVARKPERCSGQSDTSVGMADPHSSPCRCAHAAQKLAVFGASIAIFSLLWVACATVYVVYVRHDFDRQLAEVRRGCTPPAAPTDPFSGPAPDVAASWDVPRGNGEVEHIVFEVMSTDSEEQADRDAEEEDEDEMIKSLVRRSAEDVEPPAERSERKKKNRRCKKGCPGPPGPKGDTGKTGRRGRRGLPGTPGIPGAPGLPGEVGPAGPVGPEGSKGEAGPPGARGEPGTVPKTDTSSSVIHVQGAVDSAISAGATGKLQYWQQAVNTGGYTLHANGEIEVHEDGYYFIYSQVLFYDQSAFVGHYVKVNGVSFLHYRGATPSPDLNYDTGYVAGVRKMQSGDRVYITTLYPNTVVDMHADRSYFGMFKFRGT</sequence>
<dbReference type="PANTHER" id="PTHR15151">
    <property type="entry name" value="PROTEIN EIGER"/>
    <property type="match status" value="1"/>
</dbReference>
<keyword evidence="8" id="KW-0472">Membrane</keyword>
<feature type="transmembrane region" description="Helical" evidence="8">
    <location>
        <begin position="42"/>
        <end position="66"/>
    </location>
</feature>
<evidence type="ECO:0000313" key="11">
    <source>
        <dbReference type="Proteomes" id="UP000838412"/>
    </source>
</evidence>
<dbReference type="EMBL" id="OV696699">
    <property type="protein sequence ID" value="CAH1245634.1"/>
    <property type="molecule type" value="Genomic_DNA"/>
</dbReference>
<feature type="domain" description="THD" evidence="9">
    <location>
        <begin position="244"/>
        <end position="374"/>
    </location>
</feature>